<comment type="caution">
    <text evidence="1">The sequence shown here is derived from an EMBL/GenBank/DDBJ whole genome shotgun (WGS) entry which is preliminary data.</text>
</comment>
<proteinExistence type="predicted"/>
<reference evidence="1 2" key="1">
    <citation type="submission" date="2015-01" db="EMBL/GenBank/DDBJ databases">
        <title>Evolution of Trichinella species and genotypes.</title>
        <authorList>
            <person name="Korhonen P.K."/>
            <person name="Edoardo P."/>
            <person name="Giuseppe L.R."/>
            <person name="Gasser R.B."/>
        </authorList>
    </citation>
    <scope>NUCLEOTIDE SEQUENCE [LARGE SCALE GENOMIC DNA]</scope>
    <source>
        <strain evidence="1">ISS37</strain>
    </source>
</reference>
<gene>
    <name evidence="1" type="ORF">T07_7463</name>
</gene>
<dbReference type="Proteomes" id="UP000054630">
    <property type="component" value="Unassembled WGS sequence"/>
</dbReference>
<dbReference type="AlphaFoldDB" id="A0A0V0RZP6"/>
<evidence type="ECO:0000313" key="1">
    <source>
        <dbReference type="EMBL" id="KRX19990.1"/>
    </source>
</evidence>
<evidence type="ECO:0000313" key="2">
    <source>
        <dbReference type="Proteomes" id="UP000054630"/>
    </source>
</evidence>
<protein>
    <submittedName>
        <fullName evidence="1">Uncharacterized protein</fullName>
    </submittedName>
</protein>
<name>A0A0V0RZP6_9BILA</name>
<organism evidence="1 2">
    <name type="scientific">Trichinella nelsoni</name>
    <dbReference type="NCBI Taxonomy" id="6336"/>
    <lineage>
        <taxon>Eukaryota</taxon>
        <taxon>Metazoa</taxon>
        <taxon>Ecdysozoa</taxon>
        <taxon>Nematoda</taxon>
        <taxon>Enoplea</taxon>
        <taxon>Dorylaimia</taxon>
        <taxon>Trichinellida</taxon>
        <taxon>Trichinellidae</taxon>
        <taxon>Trichinella</taxon>
    </lineage>
</organism>
<sequence>MKGADLEESALKIQGRHSSKEVFPLCDEFPPDSFLLELTMQSIAVGISEQALNKSVYQFDAPKLSDWITRGRALQEINR</sequence>
<accession>A0A0V0RZP6</accession>
<dbReference type="OrthoDB" id="10365422at2759"/>
<keyword evidence="2" id="KW-1185">Reference proteome</keyword>
<dbReference type="EMBL" id="JYDL01000053">
    <property type="protein sequence ID" value="KRX19990.1"/>
    <property type="molecule type" value="Genomic_DNA"/>
</dbReference>